<dbReference type="RefSeq" id="WP_219764625.1">
    <property type="nucleotide sequence ID" value="NZ_JAHYBZ010000007.1"/>
</dbReference>
<sequence>MSGCEGGGMRAMLVAVVLGLLGVAAQAQQPADPQPPAWWPSAGKLGITGMVQSRAGGCRMSFLVLNNTRQDFRDISVTLIVEARNQPGIVTDVTFRFADAGGAREAQGWINGTCPRNPRVEMREARCSTGPLAFQDCLSLFQPVEPPARQGRELVRLRVVEPR</sequence>
<name>A0ABS7AFR3_9PROT</name>
<feature type="chain" id="PRO_5047058105" description="DUF3426 domain-containing protein" evidence="1">
    <location>
        <begin position="28"/>
        <end position="163"/>
    </location>
</feature>
<feature type="signal peptide" evidence="1">
    <location>
        <begin position="1"/>
        <end position="27"/>
    </location>
</feature>
<evidence type="ECO:0000313" key="2">
    <source>
        <dbReference type="EMBL" id="MBW6400009.1"/>
    </source>
</evidence>
<gene>
    <name evidence="2" type="ORF">KPL78_19265</name>
</gene>
<evidence type="ECO:0008006" key="4">
    <source>
        <dbReference type="Google" id="ProtNLM"/>
    </source>
</evidence>
<keyword evidence="1" id="KW-0732">Signal</keyword>
<dbReference type="EMBL" id="JAHYBZ010000007">
    <property type="protein sequence ID" value="MBW6400009.1"/>
    <property type="molecule type" value="Genomic_DNA"/>
</dbReference>
<reference evidence="2 3" key="1">
    <citation type="submission" date="2021-07" db="EMBL/GenBank/DDBJ databases">
        <authorList>
            <person name="So Y."/>
        </authorList>
    </citation>
    <scope>NUCLEOTIDE SEQUENCE [LARGE SCALE GENOMIC DNA]</scope>
    <source>
        <strain evidence="2 3">HJA6</strain>
    </source>
</reference>
<accession>A0ABS7AFR3</accession>
<evidence type="ECO:0000313" key="3">
    <source>
        <dbReference type="Proteomes" id="UP001196565"/>
    </source>
</evidence>
<keyword evidence="3" id="KW-1185">Reference proteome</keyword>
<comment type="caution">
    <text evidence="2">The sequence shown here is derived from an EMBL/GenBank/DDBJ whole genome shotgun (WGS) entry which is preliminary data.</text>
</comment>
<proteinExistence type="predicted"/>
<protein>
    <recommendedName>
        <fullName evidence="4">DUF3426 domain-containing protein</fullName>
    </recommendedName>
</protein>
<organism evidence="2 3">
    <name type="scientific">Roseomonas alba</name>
    <dbReference type="NCBI Taxonomy" id="2846776"/>
    <lineage>
        <taxon>Bacteria</taxon>
        <taxon>Pseudomonadati</taxon>
        <taxon>Pseudomonadota</taxon>
        <taxon>Alphaproteobacteria</taxon>
        <taxon>Acetobacterales</taxon>
        <taxon>Roseomonadaceae</taxon>
        <taxon>Roseomonas</taxon>
    </lineage>
</organism>
<dbReference type="Proteomes" id="UP001196565">
    <property type="component" value="Unassembled WGS sequence"/>
</dbReference>
<evidence type="ECO:0000256" key="1">
    <source>
        <dbReference type="SAM" id="SignalP"/>
    </source>
</evidence>